<organism evidence="8 9">
    <name type="scientific">Candidatus Jorgensenbacteria bacterium GW2011_GWF2_41_8</name>
    <dbReference type="NCBI Taxonomy" id="1618667"/>
    <lineage>
        <taxon>Bacteria</taxon>
        <taxon>Candidatus Joergenseniibacteriota</taxon>
    </lineage>
</organism>
<comment type="caution">
    <text evidence="8">The sequence shown here is derived from an EMBL/GenBank/DDBJ whole genome shotgun (WGS) entry which is preliminary data.</text>
</comment>
<evidence type="ECO:0000256" key="6">
    <source>
        <dbReference type="RuleBase" id="RU003943"/>
    </source>
</evidence>
<dbReference type="EMBL" id="LCCD01000027">
    <property type="protein sequence ID" value="KKS24297.1"/>
    <property type="molecule type" value="Genomic_DNA"/>
</dbReference>
<feature type="transmembrane region" description="Helical" evidence="7">
    <location>
        <begin position="233"/>
        <end position="252"/>
    </location>
</feature>
<evidence type="ECO:0000313" key="9">
    <source>
        <dbReference type="Proteomes" id="UP000033856"/>
    </source>
</evidence>
<keyword evidence="3 6" id="KW-0812">Transmembrane</keyword>
<evidence type="ECO:0000256" key="4">
    <source>
        <dbReference type="ARBA" id="ARBA00022989"/>
    </source>
</evidence>
<feature type="transmembrane region" description="Helical" evidence="7">
    <location>
        <begin position="6"/>
        <end position="28"/>
    </location>
</feature>
<comment type="subcellular location">
    <subcellularLocation>
        <location evidence="6">Cell membrane</location>
        <topology evidence="6">Multi-pass membrane protein</topology>
    </subcellularLocation>
    <subcellularLocation>
        <location evidence="1">Membrane</location>
        <topology evidence="1">Multi-pass membrane protein</topology>
    </subcellularLocation>
</comment>
<evidence type="ECO:0000256" key="7">
    <source>
        <dbReference type="SAM" id="Phobius"/>
    </source>
</evidence>
<feature type="transmembrane region" description="Helical" evidence="7">
    <location>
        <begin position="122"/>
        <end position="143"/>
    </location>
</feature>
<dbReference type="PATRIC" id="fig|1618667.3.peg.441"/>
<dbReference type="Proteomes" id="UP000033856">
    <property type="component" value="Unassembled WGS sequence"/>
</dbReference>
<sequence length="254" mass="26713">MINSLYLQLIVGTLIGLGSGYIGSFMVLRRMSLVGDALSHVALPGIAVALLIGINPFIGAFAALVVAILGIWMLEKKTELPSETLVGIFFTLSLAAGLLLTPKPELLEALFGDISKIGITDAIITGVFTMLIFLIITRISKGLMLSIISKDLTKSLKINVDKINLIFLFLVAVVVALGLKVAGTLLMGSLVIIPAAASKNISVSLSRYTANSAILGGLSAFAGIWVANYFNLIPGPIVVLTGGVVFLVSLLFKK</sequence>
<gene>
    <name evidence="8" type="ORF">UU83_C0027G0009</name>
</gene>
<evidence type="ECO:0000256" key="3">
    <source>
        <dbReference type="ARBA" id="ARBA00022692"/>
    </source>
</evidence>
<keyword evidence="5 7" id="KW-0472">Membrane</keyword>
<dbReference type="Gene3D" id="1.10.3470.10">
    <property type="entry name" value="ABC transporter involved in vitamin B12 uptake, BtuC"/>
    <property type="match status" value="1"/>
</dbReference>
<dbReference type="GO" id="GO:0010043">
    <property type="term" value="P:response to zinc ion"/>
    <property type="evidence" value="ECO:0007669"/>
    <property type="project" value="TreeGrafter"/>
</dbReference>
<name>A0A0G0XIN3_9BACT</name>
<dbReference type="SUPFAM" id="SSF81345">
    <property type="entry name" value="ABC transporter involved in vitamin B12 uptake, BtuC"/>
    <property type="match status" value="1"/>
</dbReference>
<feature type="transmembrane region" description="Helical" evidence="7">
    <location>
        <begin position="163"/>
        <end position="196"/>
    </location>
</feature>
<evidence type="ECO:0000256" key="1">
    <source>
        <dbReference type="ARBA" id="ARBA00004141"/>
    </source>
</evidence>
<dbReference type="AlphaFoldDB" id="A0A0G0XIN3"/>
<evidence type="ECO:0000313" key="8">
    <source>
        <dbReference type="EMBL" id="KKS24297.1"/>
    </source>
</evidence>
<dbReference type="InterPro" id="IPR001626">
    <property type="entry name" value="ABC_TroCD"/>
</dbReference>
<keyword evidence="4 7" id="KW-1133">Transmembrane helix</keyword>
<dbReference type="InterPro" id="IPR037294">
    <property type="entry name" value="ABC_BtuC-like"/>
</dbReference>
<feature type="transmembrane region" description="Helical" evidence="7">
    <location>
        <begin position="40"/>
        <end position="72"/>
    </location>
</feature>
<keyword evidence="6" id="KW-0813">Transport</keyword>
<accession>A0A0G0XIN3</accession>
<dbReference type="PANTHER" id="PTHR30477">
    <property type="entry name" value="ABC-TRANSPORTER METAL-BINDING PROTEIN"/>
    <property type="match status" value="1"/>
</dbReference>
<evidence type="ECO:0000256" key="2">
    <source>
        <dbReference type="ARBA" id="ARBA00008034"/>
    </source>
</evidence>
<dbReference type="Pfam" id="PF00950">
    <property type="entry name" value="ABC-3"/>
    <property type="match status" value="1"/>
</dbReference>
<evidence type="ECO:0000256" key="5">
    <source>
        <dbReference type="ARBA" id="ARBA00023136"/>
    </source>
</evidence>
<comment type="similarity">
    <text evidence="2 6">Belongs to the ABC-3 integral membrane protein family.</text>
</comment>
<dbReference type="GO" id="GO:0055085">
    <property type="term" value="P:transmembrane transport"/>
    <property type="evidence" value="ECO:0007669"/>
    <property type="project" value="InterPro"/>
</dbReference>
<feature type="transmembrane region" description="Helical" evidence="7">
    <location>
        <begin position="84"/>
        <end position="101"/>
    </location>
</feature>
<dbReference type="PANTHER" id="PTHR30477:SF0">
    <property type="entry name" value="METAL TRANSPORT SYSTEM MEMBRANE PROTEIN TM_0125-RELATED"/>
    <property type="match status" value="1"/>
</dbReference>
<proteinExistence type="inferred from homology"/>
<reference evidence="8 9" key="1">
    <citation type="journal article" date="2015" name="Nature">
        <title>rRNA introns, odd ribosomes, and small enigmatic genomes across a large radiation of phyla.</title>
        <authorList>
            <person name="Brown C.T."/>
            <person name="Hug L.A."/>
            <person name="Thomas B.C."/>
            <person name="Sharon I."/>
            <person name="Castelle C.J."/>
            <person name="Singh A."/>
            <person name="Wilkins M.J."/>
            <person name="Williams K.H."/>
            <person name="Banfield J.F."/>
        </authorList>
    </citation>
    <scope>NUCLEOTIDE SEQUENCE [LARGE SCALE GENOMIC DNA]</scope>
</reference>
<dbReference type="GO" id="GO:0043190">
    <property type="term" value="C:ATP-binding cassette (ABC) transporter complex"/>
    <property type="evidence" value="ECO:0007669"/>
    <property type="project" value="InterPro"/>
</dbReference>
<protein>
    <submittedName>
        <fullName evidence="8">ABC-3 protein</fullName>
    </submittedName>
</protein>